<dbReference type="Proteomes" id="UP000054925">
    <property type="component" value="Unassembled WGS sequence"/>
</dbReference>
<dbReference type="OrthoDB" id="9129493at2"/>
<protein>
    <submittedName>
        <fullName evidence="1">Uncharacterized protein</fullName>
    </submittedName>
</protein>
<accession>A0A158K8S4</accession>
<organism evidence="1 2">
    <name type="scientific">Caballeronia terrestris</name>
    <dbReference type="NCBI Taxonomy" id="1226301"/>
    <lineage>
        <taxon>Bacteria</taxon>
        <taxon>Pseudomonadati</taxon>
        <taxon>Pseudomonadota</taxon>
        <taxon>Betaproteobacteria</taxon>
        <taxon>Burkholderiales</taxon>
        <taxon>Burkholderiaceae</taxon>
        <taxon>Caballeronia</taxon>
    </lineage>
</organism>
<dbReference type="EMBL" id="FCOL02000041">
    <property type="protein sequence ID" value="SAL77435.1"/>
    <property type="molecule type" value="Genomic_DNA"/>
</dbReference>
<proteinExistence type="predicted"/>
<reference evidence="1" key="1">
    <citation type="submission" date="2016-01" db="EMBL/GenBank/DDBJ databases">
        <authorList>
            <person name="Peeters C."/>
        </authorList>
    </citation>
    <scope>NUCLEOTIDE SEQUENCE [LARGE SCALE GENOMIC DNA]</scope>
    <source>
        <strain evidence="1">LMG 22937</strain>
    </source>
</reference>
<dbReference type="RefSeq" id="WP_087658951.1">
    <property type="nucleotide sequence ID" value="NZ_FCOL02000041.1"/>
</dbReference>
<evidence type="ECO:0000313" key="1">
    <source>
        <dbReference type="EMBL" id="SAL77435.1"/>
    </source>
</evidence>
<dbReference type="AlphaFoldDB" id="A0A158K8S4"/>
<name>A0A158K8S4_9BURK</name>
<sequence length="286" mass="32004">MIKQYDGEIGFDLGWDLARYGRKPALDKVDEYVLRGYGAGLVHFPHAQRHADRFEAKWLQLRLSALRRGRIVQREVTPTFLRMIDVSHCPVTLEELTHGMRTETDRSVDRINNDGGYATRNLMVLSTRANQAKGNKNFGEVRRNSERLTDCDGLLPRKWQRLLCLMAGACGAAAGEELACFPLSTRLPAGTLAPLYLHLQKMVLQYAFPATLRNRLIKLLSAQQPDAAQRARFVIACERVAVLIGKVGHPYDALADARVQAFLAGWFVSLTETARAHFSTSTEPGV</sequence>
<evidence type="ECO:0000313" key="2">
    <source>
        <dbReference type="Proteomes" id="UP000054925"/>
    </source>
</evidence>
<keyword evidence="2" id="KW-1185">Reference proteome</keyword>
<comment type="caution">
    <text evidence="1">The sequence shown here is derived from an EMBL/GenBank/DDBJ whole genome shotgun (WGS) entry which is preliminary data.</text>
</comment>
<gene>
    <name evidence="1" type="ORF">AWB67_05090</name>
</gene>